<dbReference type="Proteomes" id="UP000464597">
    <property type="component" value="Chromosome"/>
</dbReference>
<evidence type="ECO:0000259" key="1">
    <source>
        <dbReference type="Pfam" id="PF08808"/>
    </source>
</evidence>
<name>A0ABX6GVR4_9MICO</name>
<dbReference type="RefSeq" id="WP_159421886.1">
    <property type="nucleotide sequence ID" value="NZ_CP047180.1"/>
</dbReference>
<feature type="domain" description="RES" evidence="1">
    <location>
        <begin position="14"/>
        <end position="206"/>
    </location>
</feature>
<evidence type="ECO:0000313" key="3">
    <source>
        <dbReference type="Proteomes" id="UP000464597"/>
    </source>
</evidence>
<sequence length="244" mass="27397">MTPQLVVARDPGEVWRVGYRPRPWDWADWRYATDHGRFNGRWDDQLAEFRTLYTGESLEACLFEVLAHFRPEPGIDSELDEIVDADGWVELFPDAAAGTVGRGWAADRMVGTARQTGSYCFITHSESLGAVQASFPFERFGLTPCLLDASVVKNPDHRDLTRSIARWLFDEPGPDGRDAALDGVAFRSRFGDELRLWAVFERPEDAEEGASHCLLGRSEAPLDVEAPELSRVFAVHGIRWADDS</sequence>
<protein>
    <submittedName>
        <fullName evidence="2">RES domain-containing protein</fullName>
    </submittedName>
</protein>
<dbReference type="Pfam" id="PF08808">
    <property type="entry name" value="RES"/>
    <property type="match status" value="1"/>
</dbReference>
<organism evidence="2 3">
    <name type="scientific">Rathayibacter festucae</name>
    <dbReference type="NCBI Taxonomy" id="110937"/>
    <lineage>
        <taxon>Bacteria</taxon>
        <taxon>Bacillati</taxon>
        <taxon>Actinomycetota</taxon>
        <taxon>Actinomycetes</taxon>
        <taxon>Micrococcales</taxon>
        <taxon>Microbacteriaceae</taxon>
        <taxon>Rathayibacter</taxon>
    </lineage>
</organism>
<proteinExistence type="predicted"/>
<accession>A0ABX6GVR4</accession>
<keyword evidence="3" id="KW-1185">Reference proteome</keyword>
<dbReference type="InterPro" id="IPR014914">
    <property type="entry name" value="RES_dom"/>
</dbReference>
<reference evidence="3" key="1">
    <citation type="submission" date="2019-12" db="EMBL/GenBank/DDBJ databases">
        <title>Complete and draft genome sequences of new strains and members of some known species of the genus Rathayibacter isolated from plants.</title>
        <authorList>
            <person name="Tarlachkov S.V."/>
            <person name="Starodumova I.P."/>
            <person name="Dorofeeva L.V."/>
            <person name="Prisyazhnaya N.V."/>
            <person name="Leyn S."/>
            <person name="Zlamal J."/>
            <person name="Elan M."/>
            <person name="Osterman A.L."/>
            <person name="Nadler S."/>
            <person name="Subbotin S.A."/>
            <person name="Evtushenko L.I."/>
        </authorList>
    </citation>
    <scope>NUCLEOTIDE SEQUENCE [LARGE SCALE GENOMIC DNA]</scope>
    <source>
        <strain evidence="3">VKM Ac-2802</strain>
    </source>
</reference>
<evidence type="ECO:0000313" key="2">
    <source>
        <dbReference type="EMBL" id="QHC61548.1"/>
    </source>
</evidence>
<gene>
    <name evidence="2" type="ORF">GSU69_01730</name>
</gene>
<dbReference type="EMBL" id="CP047180">
    <property type="protein sequence ID" value="QHC61548.1"/>
    <property type="molecule type" value="Genomic_DNA"/>
</dbReference>